<proteinExistence type="predicted"/>
<dbReference type="OrthoDB" id="2045575at2"/>
<dbReference type="AlphaFoldDB" id="A0A1H3LY01"/>
<dbReference type="EMBL" id="FNPG01000029">
    <property type="protein sequence ID" value="SDY69407.1"/>
    <property type="molecule type" value="Genomic_DNA"/>
</dbReference>
<sequence length="229" mass="27218">MRTQYDKEIKKMKKAMYSCKCDKAVVKSWLKSYEKTLKNKDKIIISYSQAKINLRKIAEGLRQLDQVLSNRKEWSPVKDNQYVNLITMLKALEDKYYHELLIDENDANYNTRYHSMIELAFKYNDFLHNRRRKDDSVMLKSEVENLLNLTDENLLKEDLSDFEVSYFLNNKDTADLEGLSVREKQELVSRVYRVEFVGPIKGEIVKMYETQKEEDAENKALQFIQLVTQ</sequence>
<keyword evidence="2" id="KW-1185">Reference proteome</keyword>
<dbReference type="STRING" id="1122142.SAMN02910414_02157"/>
<dbReference type="Proteomes" id="UP000183918">
    <property type="component" value="Unassembled WGS sequence"/>
</dbReference>
<evidence type="ECO:0000313" key="2">
    <source>
        <dbReference type="Proteomes" id="UP000183918"/>
    </source>
</evidence>
<name>A0A1H3LY01_9FIRM</name>
<dbReference type="RefSeq" id="WP_074718829.1">
    <property type="nucleotide sequence ID" value="NZ_FNPG01000029.1"/>
</dbReference>
<evidence type="ECO:0000313" key="1">
    <source>
        <dbReference type="EMBL" id="SDY69407.1"/>
    </source>
</evidence>
<reference evidence="1 2" key="1">
    <citation type="submission" date="2016-10" db="EMBL/GenBank/DDBJ databases">
        <authorList>
            <person name="de Groot N.N."/>
        </authorList>
    </citation>
    <scope>NUCLEOTIDE SEQUENCE [LARGE SCALE GENOMIC DNA]</scope>
    <source>
        <strain evidence="1 2">DSM 14045</strain>
    </source>
</reference>
<gene>
    <name evidence="1" type="ORF">SAMN02910414_02157</name>
</gene>
<protein>
    <submittedName>
        <fullName evidence="1">Uncharacterized protein</fullName>
    </submittedName>
</protein>
<accession>A0A1H3LY01</accession>
<organism evidence="1 2">
    <name type="scientific">Lachnobacterium bovis DSM 14045</name>
    <dbReference type="NCBI Taxonomy" id="1122142"/>
    <lineage>
        <taxon>Bacteria</taxon>
        <taxon>Bacillati</taxon>
        <taxon>Bacillota</taxon>
        <taxon>Clostridia</taxon>
        <taxon>Lachnospirales</taxon>
        <taxon>Lachnospiraceae</taxon>
        <taxon>Lachnobacterium</taxon>
    </lineage>
</organism>